<sequence>MNQLFLQSTKTITDPTDPPAGIKLIAKVEDHLNYPGRYYSFFKQDTYLSICRHRIIKPKDGPEFQITSQFDAPLEVLPWFIEKLNFFRKMPHEGGLPHGKIMTNEEPVAKEQLAICRLVDAGNQRGDGGYQINNLSREDRKVPSTFQQISFSDSLLFEGGLLDTWHTLADKYQQNAL</sequence>
<evidence type="ECO:0000313" key="2">
    <source>
        <dbReference type="Proteomes" id="UP000704611"/>
    </source>
</evidence>
<gene>
    <name evidence="1" type="ORF">KQY15_15555</name>
</gene>
<keyword evidence="2" id="KW-1185">Reference proteome</keyword>
<dbReference type="RefSeq" id="WP_217670792.1">
    <property type="nucleotide sequence ID" value="NZ_JAHRID010000008.1"/>
</dbReference>
<dbReference type="EMBL" id="JAHRID010000008">
    <property type="protein sequence ID" value="MBV2130510.1"/>
    <property type="molecule type" value="Genomic_DNA"/>
</dbReference>
<organism evidence="1 2">
    <name type="scientific">Arsukibacterium indicum</name>
    <dbReference type="NCBI Taxonomy" id="2848612"/>
    <lineage>
        <taxon>Bacteria</taxon>
        <taxon>Pseudomonadati</taxon>
        <taxon>Pseudomonadota</taxon>
        <taxon>Gammaproteobacteria</taxon>
        <taxon>Chromatiales</taxon>
        <taxon>Chromatiaceae</taxon>
        <taxon>Arsukibacterium</taxon>
    </lineage>
</organism>
<name>A0ABS6MP42_9GAMM</name>
<proteinExistence type="predicted"/>
<evidence type="ECO:0000313" key="1">
    <source>
        <dbReference type="EMBL" id="MBV2130510.1"/>
    </source>
</evidence>
<reference evidence="1 2" key="1">
    <citation type="submission" date="2021-06" db="EMBL/GenBank/DDBJ databases">
        <title>Rheinheimera indica sp. nov., isolated from deep-sea sediment.</title>
        <authorList>
            <person name="Wang Z."/>
            <person name="Zhang X.-Y."/>
        </authorList>
    </citation>
    <scope>NUCLEOTIDE SEQUENCE [LARGE SCALE GENOMIC DNA]</scope>
    <source>
        <strain evidence="1 2">SM2107</strain>
    </source>
</reference>
<protein>
    <submittedName>
        <fullName evidence="1">Uncharacterized protein</fullName>
    </submittedName>
</protein>
<dbReference type="Proteomes" id="UP000704611">
    <property type="component" value="Unassembled WGS sequence"/>
</dbReference>
<comment type="caution">
    <text evidence="1">The sequence shown here is derived from an EMBL/GenBank/DDBJ whole genome shotgun (WGS) entry which is preliminary data.</text>
</comment>
<accession>A0ABS6MP42</accession>